<gene>
    <name evidence="1" type="ORF">EGH21_19125</name>
</gene>
<dbReference type="Proteomes" id="UP001430377">
    <property type="component" value="Unassembled WGS sequence"/>
</dbReference>
<organism evidence="1 2">
    <name type="scientific">Haloarcula rubra</name>
    <dbReference type="NCBI Taxonomy" id="2487747"/>
    <lineage>
        <taxon>Archaea</taxon>
        <taxon>Methanobacteriati</taxon>
        <taxon>Methanobacteriota</taxon>
        <taxon>Stenosarchaea group</taxon>
        <taxon>Halobacteria</taxon>
        <taxon>Halobacteriales</taxon>
        <taxon>Haloarculaceae</taxon>
        <taxon>Haloarcula</taxon>
    </lineage>
</organism>
<protein>
    <submittedName>
        <fullName evidence="1">Universal stress protein</fullName>
    </submittedName>
</protein>
<accession>A0AAW4PVS2</accession>
<sequence length="151" mass="16465">MKRGLVSLRDTETHRDLMAEAAEWLHEGHELVVLWHLDGAEYDADVDTLESVGQVEHVDYDHSAVIEGAAADAKAFTEPVLSNAAGETRVVVAVDSETNRAQTVLETADEHDCDHVFIVGSSRSPTGKAVFGDFAQRVILNFDGFTTIVTE</sequence>
<comment type="caution">
    <text evidence="1">The sequence shown here is derived from an EMBL/GenBank/DDBJ whole genome shotgun (WGS) entry which is preliminary data.</text>
</comment>
<dbReference type="AlphaFoldDB" id="A0AAW4PVS2"/>
<dbReference type="Gene3D" id="3.40.50.620">
    <property type="entry name" value="HUPs"/>
    <property type="match status" value="1"/>
</dbReference>
<proteinExistence type="predicted"/>
<reference evidence="1 2" key="1">
    <citation type="submission" date="2021-06" db="EMBL/GenBank/DDBJ databases">
        <title>Halomicroarcula sp. a new haloarchaeum isolated from saline soil.</title>
        <authorList>
            <person name="Duran-Viseras A."/>
            <person name="Sanchez-Porro C."/>
            <person name="Ventosa A."/>
        </authorList>
    </citation>
    <scope>NUCLEOTIDE SEQUENCE [LARGE SCALE GENOMIC DNA]</scope>
    <source>
        <strain evidence="1 2">F13</strain>
    </source>
</reference>
<dbReference type="RefSeq" id="WP_220620006.1">
    <property type="nucleotide sequence ID" value="NZ_RKLR01000010.1"/>
</dbReference>
<evidence type="ECO:0000313" key="1">
    <source>
        <dbReference type="EMBL" id="MBX0325143.1"/>
    </source>
</evidence>
<dbReference type="EMBL" id="RKLR01000010">
    <property type="protein sequence ID" value="MBX0325143.1"/>
    <property type="molecule type" value="Genomic_DNA"/>
</dbReference>
<evidence type="ECO:0000313" key="2">
    <source>
        <dbReference type="Proteomes" id="UP001430377"/>
    </source>
</evidence>
<dbReference type="InterPro" id="IPR014729">
    <property type="entry name" value="Rossmann-like_a/b/a_fold"/>
</dbReference>
<keyword evidence="2" id="KW-1185">Reference proteome</keyword>
<dbReference type="SUPFAM" id="SSF52402">
    <property type="entry name" value="Adenine nucleotide alpha hydrolases-like"/>
    <property type="match status" value="1"/>
</dbReference>
<name>A0AAW4PVS2_9EURY</name>